<dbReference type="Pfam" id="PF01636">
    <property type="entry name" value="APH"/>
    <property type="match status" value="1"/>
</dbReference>
<name>A0A7S1BSL3_9STRA</name>
<dbReference type="Gene3D" id="3.90.1200.10">
    <property type="match status" value="1"/>
</dbReference>
<dbReference type="InterPro" id="IPR011009">
    <property type="entry name" value="Kinase-like_dom_sf"/>
</dbReference>
<protein>
    <recommendedName>
        <fullName evidence="1">Aminoglycoside phosphotransferase domain-containing protein</fullName>
    </recommendedName>
</protein>
<sequence length="447" mass="49527">MSFTEISSDPRIGRALNAACCFLRAHHGASVDSSGVSSIPSARHAVFVLPVVKNGVIEDESVTCPLDEALSYGHNRLILRVWKGTARWWNLGCGNDDRQGAAADVVARAEVAGYRLAHKALSRDDAATAVVVPSVLHFSPGEETDCLLENVDGTSLPWALLTYVGSGSAAFGTGRRHDGGSFVRSMVKIRREYGYDEPHMRHGRVDEGRAADYARKVVRDVVLPIHSYYLGEVKRREDGNVALLGHTKTYAKMVKLYTEVLSGLRQQVTTQNEAFHDAKRTYILAILQIMGTGIDQLKIHAESLSPLGPVLCHGDMQPQNLMFWTSDTGDKARRGSKTIPNVACVLDWEEAGWADPRFELVLICRKICSDRNQADIIWKAYGDVLLELHNTDIGSIDPWLKMEGVHSVLTEISKVVKVTYKRNVALEGKIERELYRLGNLGWTFCLK</sequence>
<dbReference type="AlphaFoldDB" id="A0A7S1BSL3"/>
<evidence type="ECO:0000313" key="2">
    <source>
        <dbReference type="EMBL" id="CAD8896681.1"/>
    </source>
</evidence>
<dbReference type="InterPro" id="IPR002575">
    <property type="entry name" value="Aminoglycoside_PTrfase"/>
</dbReference>
<dbReference type="PANTHER" id="PTHR21310">
    <property type="entry name" value="AMINOGLYCOSIDE PHOSPHOTRANSFERASE-RELATED-RELATED"/>
    <property type="match status" value="1"/>
</dbReference>
<organism evidence="2">
    <name type="scientific">Corethron hystrix</name>
    <dbReference type="NCBI Taxonomy" id="216773"/>
    <lineage>
        <taxon>Eukaryota</taxon>
        <taxon>Sar</taxon>
        <taxon>Stramenopiles</taxon>
        <taxon>Ochrophyta</taxon>
        <taxon>Bacillariophyta</taxon>
        <taxon>Coscinodiscophyceae</taxon>
        <taxon>Corethrophycidae</taxon>
        <taxon>Corethrales</taxon>
        <taxon>Corethraceae</taxon>
        <taxon>Corethron</taxon>
    </lineage>
</organism>
<dbReference type="InterPro" id="IPR051678">
    <property type="entry name" value="AGP_Transferase"/>
</dbReference>
<dbReference type="EMBL" id="HBFR01032821">
    <property type="protein sequence ID" value="CAD8896681.1"/>
    <property type="molecule type" value="Transcribed_RNA"/>
</dbReference>
<evidence type="ECO:0000259" key="1">
    <source>
        <dbReference type="Pfam" id="PF01636"/>
    </source>
</evidence>
<proteinExistence type="predicted"/>
<accession>A0A7S1BSL3</accession>
<feature type="domain" description="Aminoglycoside phosphotransferase" evidence="1">
    <location>
        <begin position="301"/>
        <end position="383"/>
    </location>
</feature>
<reference evidence="2" key="1">
    <citation type="submission" date="2021-01" db="EMBL/GenBank/DDBJ databases">
        <authorList>
            <person name="Corre E."/>
            <person name="Pelletier E."/>
            <person name="Niang G."/>
            <person name="Scheremetjew M."/>
            <person name="Finn R."/>
            <person name="Kale V."/>
            <person name="Holt S."/>
            <person name="Cochrane G."/>
            <person name="Meng A."/>
            <person name="Brown T."/>
            <person name="Cohen L."/>
        </authorList>
    </citation>
    <scope>NUCLEOTIDE SEQUENCE</scope>
    <source>
        <strain evidence="2">308</strain>
    </source>
</reference>
<gene>
    <name evidence="2" type="ORF">CHYS00102_LOCUS23895</name>
</gene>
<dbReference type="SUPFAM" id="SSF56112">
    <property type="entry name" value="Protein kinase-like (PK-like)"/>
    <property type="match status" value="1"/>
</dbReference>